<dbReference type="InterPro" id="IPR050490">
    <property type="entry name" value="Bact_solute-bd_prot1"/>
</dbReference>
<reference evidence="4 5" key="1">
    <citation type="submission" date="2024-09" db="EMBL/GenBank/DDBJ databases">
        <authorList>
            <person name="Sun Q."/>
            <person name="Mori K."/>
        </authorList>
    </citation>
    <scope>NUCLEOTIDE SEQUENCE [LARGE SCALE GENOMIC DNA]</scope>
    <source>
        <strain evidence="4 5">JCM 12520</strain>
    </source>
</reference>
<gene>
    <name evidence="4" type="ORF">ACFFNY_11950</name>
</gene>
<dbReference type="SUPFAM" id="SSF53850">
    <property type="entry name" value="Periplasmic binding protein-like II"/>
    <property type="match status" value="1"/>
</dbReference>
<dbReference type="InterPro" id="IPR006061">
    <property type="entry name" value="SBP_1_CS"/>
</dbReference>
<proteinExistence type="inferred from homology"/>
<keyword evidence="2" id="KW-0813">Transport</keyword>
<dbReference type="PANTHER" id="PTHR43649">
    <property type="entry name" value="ARABINOSE-BINDING PROTEIN-RELATED"/>
    <property type="match status" value="1"/>
</dbReference>
<dbReference type="Pfam" id="PF01547">
    <property type="entry name" value="SBP_bac_1"/>
    <property type="match status" value="1"/>
</dbReference>
<comment type="caution">
    <text evidence="4">The sequence shown here is derived from an EMBL/GenBank/DDBJ whole genome shotgun (WGS) entry which is preliminary data.</text>
</comment>
<dbReference type="Proteomes" id="UP001589619">
    <property type="component" value="Unassembled WGS sequence"/>
</dbReference>
<evidence type="ECO:0000313" key="5">
    <source>
        <dbReference type="Proteomes" id="UP001589619"/>
    </source>
</evidence>
<dbReference type="InterPro" id="IPR006059">
    <property type="entry name" value="SBP"/>
</dbReference>
<evidence type="ECO:0000313" key="4">
    <source>
        <dbReference type="EMBL" id="MFB9752271.1"/>
    </source>
</evidence>
<evidence type="ECO:0000256" key="1">
    <source>
        <dbReference type="ARBA" id="ARBA00008520"/>
    </source>
</evidence>
<name>A0ABV5VW97_9BACL</name>
<keyword evidence="5" id="KW-1185">Reference proteome</keyword>
<keyword evidence="3" id="KW-0732">Signal</keyword>
<dbReference type="EMBL" id="JBHMAG010000009">
    <property type="protein sequence ID" value="MFB9752271.1"/>
    <property type="molecule type" value="Genomic_DNA"/>
</dbReference>
<dbReference type="PROSITE" id="PS51257">
    <property type="entry name" value="PROKAR_LIPOPROTEIN"/>
    <property type="match status" value="1"/>
</dbReference>
<protein>
    <submittedName>
        <fullName evidence="4">ABC transporter substrate-binding protein</fullName>
    </submittedName>
</protein>
<dbReference type="Gene3D" id="3.40.190.10">
    <property type="entry name" value="Periplasmic binding protein-like II"/>
    <property type="match status" value="1"/>
</dbReference>
<dbReference type="PROSITE" id="PS01037">
    <property type="entry name" value="SBP_BACTERIAL_1"/>
    <property type="match status" value="1"/>
</dbReference>
<accession>A0ABV5VW97</accession>
<organism evidence="4 5">
    <name type="scientific">Paenibacillus hodogayensis</name>
    <dbReference type="NCBI Taxonomy" id="279208"/>
    <lineage>
        <taxon>Bacteria</taxon>
        <taxon>Bacillati</taxon>
        <taxon>Bacillota</taxon>
        <taxon>Bacilli</taxon>
        <taxon>Bacillales</taxon>
        <taxon>Paenibacillaceae</taxon>
        <taxon>Paenibacillus</taxon>
    </lineage>
</organism>
<evidence type="ECO:0000256" key="2">
    <source>
        <dbReference type="ARBA" id="ARBA00022448"/>
    </source>
</evidence>
<dbReference type="PANTHER" id="PTHR43649:SF34">
    <property type="entry name" value="ABC TRANSPORTER PERIPLASMIC-BINDING PROTEIN YCJN-RELATED"/>
    <property type="match status" value="1"/>
</dbReference>
<dbReference type="RefSeq" id="WP_344911193.1">
    <property type="nucleotide sequence ID" value="NZ_BAAAYO010000010.1"/>
</dbReference>
<comment type="similarity">
    <text evidence="1">Belongs to the bacterial solute-binding protein 1 family.</text>
</comment>
<evidence type="ECO:0000256" key="3">
    <source>
        <dbReference type="ARBA" id="ARBA00022729"/>
    </source>
</evidence>
<sequence>MKKVIVIASAALIGGALLGGCGKENASVGATKDAKEEITQEAIELTVYNQYVQNITDDEFELLIAKPVKAKYPNITMKLVRSSTAGKLEDLVAAGTLPDMVFTEDGGINNYEMLKIVDDLKPLAQSRGLDIGKFDPGAIQNLTSQTTAGQLFAIPFSLITPVLFYNKDIFDKFGAPYPKDNMLWEEAIDLARKVTRQDGGIQYKGLHPQNMQNVSSALALPFVDAGGKAQLVTDGWKRGMEVYSTIMQIEGNKWPADVSDVAAFTVQRDTAMLANYNARIGELDRLQKEGNGINWDMASMPTFKEAPGKNWPVIQHVLMISSTSKHKTEAFRVIELLTDAENQTRVAKRGRVPSLKDPKVKESFGTDLATLKGKNTNVILNVNPANKRAFSPYNKYVSAEIAKVVPLVVNNKLDINSALRQAQDASDLAIKDAKSRGE</sequence>